<dbReference type="EMBL" id="LCQD01000003">
    <property type="protein sequence ID" value="KKW13255.1"/>
    <property type="molecule type" value="Genomic_DNA"/>
</dbReference>
<feature type="compositionally biased region" description="Low complexity" evidence="1">
    <location>
        <begin position="253"/>
        <end position="262"/>
    </location>
</feature>
<name>A0A0G1W3W0_9BACT</name>
<feature type="region of interest" description="Disordered" evidence="1">
    <location>
        <begin position="253"/>
        <end position="280"/>
    </location>
</feature>
<evidence type="ECO:0000256" key="1">
    <source>
        <dbReference type="SAM" id="MobiDB-lite"/>
    </source>
</evidence>
<gene>
    <name evidence="2" type="ORF">UY48_C0003G0077</name>
</gene>
<dbReference type="AlphaFoldDB" id="A0A0G1W3W0"/>
<dbReference type="Pfam" id="PF13479">
    <property type="entry name" value="AAA_24"/>
    <property type="match status" value="1"/>
</dbReference>
<sequence length="280" mass="30721">MSVIPREPIKLGVDPNKAILGIMGLPGVGKTTLACSGVPGTLLLAVEQRYGTIPGVIPVDIFKYQDLKDVLEELPGRKDITRVVIDTAGKLQKVFEDYVCETMKLESIGDDIQGRGWSLMNALIDRWFMGLKQTGRQIVLLCHTQIVKRKVSNGSIERQEPEVPKHIRIWMQQECTAILYLETLINPSTQETERYIISGGREDLATKGAWLPTAKLPPKFKIPSPTQGQVIPPGWPYVHKYLTMGLVPAAVSPPKVAAGPSVQKAPSPVQKAPSKIDGKS</sequence>
<evidence type="ECO:0000313" key="3">
    <source>
        <dbReference type="Proteomes" id="UP000034588"/>
    </source>
</evidence>
<comment type="caution">
    <text evidence="2">The sequence shown here is derived from an EMBL/GenBank/DDBJ whole genome shotgun (WGS) entry which is preliminary data.</text>
</comment>
<protein>
    <submittedName>
        <fullName evidence="2">Uncharacterized protein</fullName>
    </submittedName>
</protein>
<reference evidence="2 3" key="1">
    <citation type="journal article" date="2015" name="Nature">
        <title>rRNA introns, odd ribosomes, and small enigmatic genomes across a large radiation of phyla.</title>
        <authorList>
            <person name="Brown C.T."/>
            <person name="Hug L.A."/>
            <person name="Thomas B.C."/>
            <person name="Sharon I."/>
            <person name="Castelle C.J."/>
            <person name="Singh A."/>
            <person name="Wilkins M.J."/>
            <person name="Williams K.H."/>
            <person name="Banfield J.F."/>
        </authorList>
    </citation>
    <scope>NUCLEOTIDE SEQUENCE [LARGE SCALE GENOMIC DNA]</scope>
</reference>
<organism evidence="2 3">
    <name type="scientific">Candidatus Gottesmanbacteria bacterium GW2011_GWB1_49_7</name>
    <dbReference type="NCBI Taxonomy" id="1618448"/>
    <lineage>
        <taxon>Bacteria</taxon>
        <taxon>Candidatus Gottesmaniibacteriota</taxon>
    </lineage>
</organism>
<proteinExistence type="predicted"/>
<dbReference type="InterPro" id="IPR027417">
    <property type="entry name" value="P-loop_NTPase"/>
</dbReference>
<dbReference type="Proteomes" id="UP000034588">
    <property type="component" value="Unassembled WGS sequence"/>
</dbReference>
<accession>A0A0G1W3W0</accession>
<dbReference type="SUPFAM" id="SSF52540">
    <property type="entry name" value="P-loop containing nucleoside triphosphate hydrolases"/>
    <property type="match status" value="1"/>
</dbReference>
<evidence type="ECO:0000313" key="2">
    <source>
        <dbReference type="EMBL" id="KKW13255.1"/>
    </source>
</evidence>